<dbReference type="InterPro" id="IPR056884">
    <property type="entry name" value="NPHP3-like_N"/>
</dbReference>
<keyword evidence="4" id="KW-1185">Reference proteome</keyword>
<evidence type="ECO:0000313" key="4">
    <source>
        <dbReference type="Proteomes" id="UP000027222"/>
    </source>
</evidence>
<protein>
    <recommendedName>
        <fullName evidence="2">Nephrocystin 3-like N-terminal domain-containing protein</fullName>
    </recommendedName>
</protein>
<dbReference type="Pfam" id="PF24883">
    <property type="entry name" value="NPHP3_N"/>
    <property type="match status" value="1"/>
</dbReference>
<keyword evidence="1" id="KW-0677">Repeat</keyword>
<sequence length="374" mass="42327">MSSIFSNSQNILITGGQLISNNTRIEGSQNGLDVLRHRTALAALLDSTERFDPPKCAPDTRVAIINDILDWVSNDDEFASIMWLYGPAGTGKSALAQTVAEICREHKRLVATFFFSRTATNRSDGRILISTLAYQLMLAFPSTRRFIRGSVEGDPTIFERANETQMEGLFVEPVNQFSQSWLRVIYTLVNQSLGCITVHEPRLIVIDGLDECHDPRMQSDLLKTIGEATERLKLPLKFLISSRPESHILHVFNHDLIFRRLNVKTFNLSSDNIAHHDIKVFLSRQFDEIKRTHPLRSYLHVSWPPPEAIRELVRKSSGQFIYASTVIKYVQSPKHRPDDRLSVVLGLSPAPSHETPFAQLDALYSHIFASVHDI</sequence>
<evidence type="ECO:0000256" key="1">
    <source>
        <dbReference type="ARBA" id="ARBA00022737"/>
    </source>
</evidence>
<gene>
    <name evidence="3" type="ORF">GALMADRAFT_449836</name>
</gene>
<dbReference type="EMBL" id="KL142378">
    <property type="protein sequence ID" value="KDR76535.1"/>
    <property type="molecule type" value="Genomic_DNA"/>
</dbReference>
<proteinExistence type="predicted"/>
<feature type="domain" description="Nephrocystin 3-like N-terminal" evidence="2">
    <location>
        <begin position="68"/>
        <end position="243"/>
    </location>
</feature>
<evidence type="ECO:0000259" key="2">
    <source>
        <dbReference type="Pfam" id="PF24883"/>
    </source>
</evidence>
<dbReference type="Proteomes" id="UP000027222">
    <property type="component" value="Unassembled WGS sequence"/>
</dbReference>
<dbReference type="PANTHER" id="PTHR10039">
    <property type="entry name" value="AMELOGENIN"/>
    <property type="match status" value="1"/>
</dbReference>
<accession>A0A067T027</accession>
<evidence type="ECO:0000313" key="3">
    <source>
        <dbReference type="EMBL" id="KDR76535.1"/>
    </source>
</evidence>
<dbReference type="OrthoDB" id="3014077at2759"/>
<dbReference type="SUPFAM" id="SSF52540">
    <property type="entry name" value="P-loop containing nucleoside triphosphate hydrolases"/>
    <property type="match status" value="1"/>
</dbReference>
<dbReference type="PANTHER" id="PTHR10039:SF14">
    <property type="entry name" value="NACHT DOMAIN-CONTAINING PROTEIN"/>
    <property type="match status" value="1"/>
</dbReference>
<dbReference type="AlphaFoldDB" id="A0A067T027"/>
<reference evidence="4" key="1">
    <citation type="journal article" date="2014" name="Proc. Natl. Acad. Sci. U.S.A.">
        <title>Extensive sampling of basidiomycete genomes demonstrates inadequacy of the white-rot/brown-rot paradigm for wood decay fungi.</title>
        <authorList>
            <person name="Riley R."/>
            <person name="Salamov A.A."/>
            <person name="Brown D.W."/>
            <person name="Nagy L.G."/>
            <person name="Floudas D."/>
            <person name="Held B.W."/>
            <person name="Levasseur A."/>
            <person name="Lombard V."/>
            <person name="Morin E."/>
            <person name="Otillar R."/>
            <person name="Lindquist E.A."/>
            <person name="Sun H."/>
            <person name="LaButti K.M."/>
            <person name="Schmutz J."/>
            <person name="Jabbour D."/>
            <person name="Luo H."/>
            <person name="Baker S.E."/>
            <person name="Pisabarro A.G."/>
            <person name="Walton J.D."/>
            <person name="Blanchette R.A."/>
            <person name="Henrissat B."/>
            <person name="Martin F."/>
            <person name="Cullen D."/>
            <person name="Hibbett D.S."/>
            <person name="Grigoriev I.V."/>
        </authorList>
    </citation>
    <scope>NUCLEOTIDE SEQUENCE [LARGE SCALE GENOMIC DNA]</scope>
    <source>
        <strain evidence="4">CBS 339.88</strain>
    </source>
</reference>
<organism evidence="3 4">
    <name type="scientific">Galerina marginata (strain CBS 339.88)</name>
    <dbReference type="NCBI Taxonomy" id="685588"/>
    <lineage>
        <taxon>Eukaryota</taxon>
        <taxon>Fungi</taxon>
        <taxon>Dikarya</taxon>
        <taxon>Basidiomycota</taxon>
        <taxon>Agaricomycotina</taxon>
        <taxon>Agaricomycetes</taxon>
        <taxon>Agaricomycetidae</taxon>
        <taxon>Agaricales</taxon>
        <taxon>Agaricineae</taxon>
        <taxon>Strophariaceae</taxon>
        <taxon>Galerina</taxon>
    </lineage>
</organism>
<dbReference type="Gene3D" id="3.40.50.300">
    <property type="entry name" value="P-loop containing nucleotide triphosphate hydrolases"/>
    <property type="match status" value="1"/>
</dbReference>
<dbReference type="InterPro" id="IPR027417">
    <property type="entry name" value="P-loop_NTPase"/>
</dbReference>
<name>A0A067T027_GALM3</name>
<dbReference type="HOGENOM" id="CLU_000288_6_10_1"/>